<accession>A0A016VRP0</accession>
<keyword evidence="2" id="KW-1185">Reference proteome</keyword>
<gene>
    <name evidence="1" type="primary">Acey_s0005.g2410</name>
    <name evidence="1" type="ORF">Y032_0005g2410</name>
</gene>
<proteinExistence type="predicted"/>
<dbReference type="Proteomes" id="UP000024635">
    <property type="component" value="Unassembled WGS sequence"/>
</dbReference>
<name>A0A016VRP0_9BILA</name>
<protein>
    <submittedName>
        <fullName evidence="1">Uncharacterized protein</fullName>
    </submittedName>
</protein>
<comment type="caution">
    <text evidence="1">The sequence shown here is derived from an EMBL/GenBank/DDBJ whole genome shotgun (WGS) entry which is preliminary data.</text>
</comment>
<evidence type="ECO:0000313" key="1">
    <source>
        <dbReference type="EMBL" id="EYC30035.1"/>
    </source>
</evidence>
<dbReference type="AlphaFoldDB" id="A0A016VRP0"/>
<organism evidence="1 2">
    <name type="scientific">Ancylostoma ceylanicum</name>
    <dbReference type="NCBI Taxonomy" id="53326"/>
    <lineage>
        <taxon>Eukaryota</taxon>
        <taxon>Metazoa</taxon>
        <taxon>Ecdysozoa</taxon>
        <taxon>Nematoda</taxon>
        <taxon>Chromadorea</taxon>
        <taxon>Rhabditida</taxon>
        <taxon>Rhabditina</taxon>
        <taxon>Rhabditomorpha</taxon>
        <taxon>Strongyloidea</taxon>
        <taxon>Ancylostomatidae</taxon>
        <taxon>Ancylostomatinae</taxon>
        <taxon>Ancylostoma</taxon>
    </lineage>
</organism>
<sequence length="102" mass="11945">MWRRRSSLHSCHGTYAFFLHPSSNRYHVEPSPYHEHQSNINRYRAGLLSSANSHPSSIDRLRLNSHLGRKPGRKKPWYESGAYICRFGKWAEPMEGRRPSLP</sequence>
<evidence type="ECO:0000313" key="2">
    <source>
        <dbReference type="Proteomes" id="UP000024635"/>
    </source>
</evidence>
<dbReference type="EMBL" id="JARK01001341">
    <property type="protein sequence ID" value="EYC30035.1"/>
    <property type="molecule type" value="Genomic_DNA"/>
</dbReference>
<reference evidence="2" key="1">
    <citation type="journal article" date="2015" name="Nat. Genet.">
        <title>The genome and transcriptome of the zoonotic hookworm Ancylostoma ceylanicum identify infection-specific gene families.</title>
        <authorList>
            <person name="Schwarz E.M."/>
            <person name="Hu Y."/>
            <person name="Antoshechkin I."/>
            <person name="Miller M.M."/>
            <person name="Sternberg P.W."/>
            <person name="Aroian R.V."/>
        </authorList>
    </citation>
    <scope>NUCLEOTIDE SEQUENCE</scope>
    <source>
        <strain evidence="2">HY135</strain>
    </source>
</reference>